<reference evidence="2 3" key="1">
    <citation type="submission" date="2018-08" db="EMBL/GenBank/DDBJ databases">
        <title>Genome and evolution of the arbuscular mycorrhizal fungus Diversispora epigaea (formerly Glomus versiforme) and its bacterial endosymbionts.</title>
        <authorList>
            <person name="Sun X."/>
            <person name="Fei Z."/>
            <person name="Harrison M."/>
        </authorList>
    </citation>
    <scope>NUCLEOTIDE SEQUENCE [LARGE SCALE GENOMIC DNA]</scope>
    <source>
        <strain evidence="2 3">IT104</strain>
    </source>
</reference>
<accession>A0A397H443</accession>
<dbReference type="AlphaFoldDB" id="A0A397H443"/>
<proteinExistence type="predicted"/>
<keyword evidence="3" id="KW-1185">Reference proteome</keyword>
<organism evidence="2 3">
    <name type="scientific">Diversispora epigaea</name>
    <dbReference type="NCBI Taxonomy" id="1348612"/>
    <lineage>
        <taxon>Eukaryota</taxon>
        <taxon>Fungi</taxon>
        <taxon>Fungi incertae sedis</taxon>
        <taxon>Mucoromycota</taxon>
        <taxon>Glomeromycotina</taxon>
        <taxon>Glomeromycetes</taxon>
        <taxon>Diversisporales</taxon>
        <taxon>Diversisporaceae</taxon>
        <taxon>Diversispora</taxon>
    </lineage>
</organism>
<evidence type="ECO:0000313" key="3">
    <source>
        <dbReference type="Proteomes" id="UP000266861"/>
    </source>
</evidence>
<evidence type="ECO:0000313" key="2">
    <source>
        <dbReference type="EMBL" id="RHZ57865.1"/>
    </source>
</evidence>
<evidence type="ECO:0000256" key="1">
    <source>
        <dbReference type="SAM" id="MobiDB-lite"/>
    </source>
</evidence>
<name>A0A397H443_9GLOM</name>
<dbReference type="Proteomes" id="UP000266861">
    <property type="component" value="Unassembled WGS sequence"/>
</dbReference>
<gene>
    <name evidence="2" type="ORF">Glove_382g27</name>
</gene>
<protein>
    <submittedName>
        <fullName evidence="2">Uncharacterized protein</fullName>
    </submittedName>
</protein>
<dbReference type="EMBL" id="PQFF01000342">
    <property type="protein sequence ID" value="RHZ57865.1"/>
    <property type="molecule type" value="Genomic_DNA"/>
</dbReference>
<feature type="compositionally biased region" description="Basic and acidic residues" evidence="1">
    <location>
        <begin position="99"/>
        <end position="112"/>
    </location>
</feature>
<sequence>MSRTEKVLTTNLKNLTYNILKTSMTMQVCIEKHILLSKQLTCTFPDCGKSIEVLEEFATTETEPRHDSESSTSLIVGKMGKQFTIQSQEIIEEEMMDVDNGKNKDNDSKGATEETTTTQDKSSNKKAKPTKPLDREKSLSLLMN</sequence>
<feature type="region of interest" description="Disordered" evidence="1">
    <location>
        <begin position="86"/>
        <end position="144"/>
    </location>
</feature>
<comment type="caution">
    <text evidence="2">The sequence shown here is derived from an EMBL/GenBank/DDBJ whole genome shotgun (WGS) entry which is preliminary data.</text>
</comment>